<gene>
    <name evidence="2" type="ORF">I302_04872</name>
    <name evidence="3" type="ORF">I302_105750</name>
</gene>
<dbReference type="Proteomes" id="UP000092730">
    <property type="component" value="Chromosome 4"/>
</dbReference>
<feature type="region of interest" description="Disordered" evidence="1">
    <location>
        <begin position="1"/>
        <end position="56"/>
    </location>
</feature>
<dbReference type="RefSeq" id="XP_019046132.1">
    <property type="nucleotide sequence ID" value="XM_019191502.1"/>
</dbReference>
<dbReference type="EMBL" id="KI894021">
    <property type="protein sequence ID" value="OCF25062.1"/>
    <property type="molecule type" value="Genomic_DNA"/>
</dbReference>
<name>A0A1B9G209_9TREE</name>
<reference evidence="2" key="1">
    <citation type="submission" date="2013-07" db="EMBL/GenBank/DDBJ databases">
        <title>The Genome Sequence of Cryptococcus bestiolae CBS10118.</title>
        <authorList>
            <consortium name="The Broad Institute Genome Sequencing Platform"/>
            <person name="Cuomo C."/>
            <person name="Litvintseva A."/>
            <person name="Chen Y."/>
            <person name="Heitman J."/>
            <person name="Sun S."/>
            <person name="Springer D."/>
            <person name="Dromer F."/>
            <person name="Young S.K."/>
            <person name="Zeng Q."/>
            <person name="Gargeya S."/>
            <person name="Fitzgerald M."/>
            <person name="Abouelleil A."/>
            <person name="Alvarado L."/>
            <person name="Berlin A.M."/>
            <person name="Chapman S.B."/>
            <person name="Dewar J."/>
            <person name="Goldberg J."/>
            <person name="Griggs A."/>
            <person name="Gujja S."/>
            <person name="Hansen M."/>
            <person name="Howarth C."/>
            <person name="Imamovic A."/>
            <person name="Larimer J."/>
            <person name="McCowan C."/>
            <person name="Murphy C."/>
            <person name="Pearson M."/>
            <person name="Priest M."/>
            <person name="Roberts A."/>
            <person name="Saif S."/>
            <person name="Shea T."/>
            <person name="Sykes S."/>
            <person name="Wortman J."/>
            <person name="Nusbaum C."/>
            <person name="Birren B."/>
        </authorList>
    </citation>
    <scope>NUCLEOTIDE SEQUENCE [LARGE SCALE GENOMIC DNA]</scope>
    <source>
        <strain evidence="2">CBS 10118</strain>
    </source>
</reference>
<dbReference type="GeneID" id="30209271"/>
<feature type="compositionally biased region" description="Pro residues" evidence="1">
    <location>
        <begin position="27"/>
        <end position="47"/>
    </location>
</feature>
<reference evidence="3" key="2">
    <citation type="submission" date="2013-07" db="EMBL/GenBank/DDBJ databases">
        <authorList>
            <consortium name="The Broad Institute Genome Sequencing Platform"/>
            <person name="Cuomo C."/>
            <person name="Litvintseva A."/>
            <person name="Chen Y."/>
            <person name="Heitman J."/>
            <person name="Sun S."/>
            <person name="Springer D."/>
            <person name="Dromer F."/>
            <person name="Young S.K."/>
            <person name="Zeng Q."/>
            <person name="Gargeya S."/>
            <person name="Fitzgerald M."/>
            <person name="Abouelleil A."/>
            <person name="Alvarado L."/>
            <person name="Berlin A.M."/>
            <person name="Chapman S.B."/>
            <person name="Dewar J."/>
            <person name="Goldberg J."/>
            <person name="Griggs A."/>
            <person name="Gujja S."/>
            <person name="Hansen M."/>
            <person name="Howarth C."/>
            <person name="Imamovic A."/>
            <person name="Larimer J."/>
            <person name="McCowan C."/>
            <person name="Murphy C."/>
            <person name="Pearson M."/>
            <person name="Priest M."/>
            <person name="Roberts A."/>
            <person name="Saif S."/>
            <person name="Shea T."/>
            <person name="Sykes S."/>
            <person name="Wortman J."/>
            <person name="Nusbaum C."/>
            <person name="Birren B."/>
        </authorList>
    </citation>
    <scope>NUCLEOTIDE SEQUENCE</scope>
    <source>
        <strain evidence="3">CBS 10118</strain>
    </source>
</reference>
<organism evidence="2">
    <name type="scientific">Kwoniella bestiolae CBS 10118</name>
    <dbReference type="NCBI Taxonomy" id="1296100"/>
    <lineage>
        <taxon>Eukaryota</taxon>
        <taxon>Fungi</taxon>
        <taxon>Dikarya</taxon>
        <taxon>Basidiomycota</taxon>
        <taxon>Agaricomycotina</taxon>
        <taxon>Tremellomycetes</taxon>
        <taxon>Tremellales</taxon>
        <taxon>Cryptococcaceae</taxon>
        <taxon>Kwoniella</taxon>
    </lineage>
</organism>
<dbReference type="EMBL" id="CP144544">
    <property type="protein sequence ID" value="WVW83729.1"/>
    <property type="molecule type" value="Genomic_DNA"/>
</dbReference>
<evidence type="ECO:0000313" key="4">
    <source>
        <dbReference type="Proteomes" id="UP000092730"/>
    </source>
</evidence>
<reference evidence="2" key="3">
    <citation type="submission" date="2014-01" db="EMBL/GenBank/DDBJ databases">
        <title>Evolution of pathogenesis and genome organization in the Tremellales.</title>
        <authorList>
            <person name="Cuomo C."/>
            <person name="Litvintseva A."/>
            <person name="Heitman J."/>
            <person name="Chen Y."/>
            <person name="Sun S."/>
            <person name="Springer D."/>
            <person name="Dromer F."/>
            <person name="Young S."/>
            <person name="Zeng Q."/>
            <person name="Chapman S."/>
            <person name="Gujja S."/>
            <person name="Saif S."/>
            <person name="Birren B."/>
        </authorList>
    </citation>
    <scope>NUCLEOTIDE SEQUENCE</scope>
    <source>
        <strain evidence="2">CBS 10118</strain>
    </source>
</reference>
<dbReference type="AlphaFoldDB" id="A0A1B9G209"/>
<evidence type="ECO:0000313" key="2">
    <source>
        <dbReference type="EMBL" id="OCF25062.1"/>
    </source>
</evidence>
<accession>A0A1B9G209</accession>
<proteinExistence type="predicted"/>
<reference evidence="3" key="4">
    <citation type="submission" date="2024-02" db="EMBL/GenBank/DDBJ databases">
        <title>Comparative genomics of Cryptococcus and Kwoniella reveals pathogenesis evolution and contrasting modes of karyotype evolution via chromosome fusion or intercentromeric recombination.</title>
        <authorList>
            <person name="Coelho M.A."/>
            <person name="David-Palma M."/>
            <person name="Shea T."/>
            <person name="Bowers K."/>
            <person name="McGinley-Smith S."/>
            <person name="Mohammad A.W."/>
            <person name="Gnirke A."/>
            <person name="Yurkov A.M."/>
            <person name="Nowrousian M."/>
            <person name="Sun S."/>
            <person name="Cuomo C.A."/>
            <person name="Heitman J."/>
        </authorList>
    </citation>
    <scope>NUCLEOTIDE SEQUENCE</scope>
    <source>
        <strain evidence="3">CBS 10118</strain>
    </source>
</reference>
<keyword evidence="4" id="KW-1185">Reference proteome</keyword>
<protein>
    <submittedName>
        <fullName evidence="2">Uncharacterized protein</fullName>
    </submittedName>
</protein>
<evidence type="ECO:0000313" key="3">
    <source>
        <dbReference type="EMBL" id="WVW83729.1"/>
    </source>
</evidence>
<sequence>MTSYTAPLKLDADPSPDSSPDTSPDSSPAPSPPFPYACSPPPSPPPDTTTNSLIPPPFLDLARVDLALRKHGSTDESPLLKSKVANKAKKDQ</sequence>
<evidence type="ECO:0000256" key="1">
    <source>
        <dbReference type="SAM" id="MobiDB-lite"/>
    </source>
</evidence>
<feature type="compositionally biased region" description="Low complexity" evidence="1">
    <location>
        <begin position="13"/>
        <end position="26"/>
    </location>
</feature>
<dbReference type="KEGG" id="kbi:30209271"/>
<dbReference type="VEuPathDB" id="FungiDB:I302_04872"/>
<feature type="region of interest" description="Disordered" evidence="1">
    <location>
        <begin position="70"/>
        <end position="92"/>
    </location>
</feature>